<organism evidence="4 5">
    <name type="scientific">Loxostege sticticalis</name>
    <name type="common">Beet webworm moth</name>
    <dbReference type="NCBI Taxonomy" id="481309"/>
    <lineage>
        <taxon>Eukaryota</taxon>
        <taxon>Metazoa</taxon>
        <taxon>Ecdysozoa</taxon>
        <taxon>Arthropoda</taxon>
        <taxon>Hexapoda</taxon>
        <taxon>Insecta</taxon>
        <taxon>Pterygota</taxon>
        <taxon>Neoptera</taxon>
        <taxon>Endopterygota</taxon>
        <taxon>Lepidoptera</taxon>
        <taxon>Glossata</taxon>
        <taxon>Ditrysia</taxon>
        <taxon>Pyraloidea</taxon>
        <taxon>Crambidae</taxon>
        <taxon>Pyraustinae</taxon>
        <taxon>Loxostege</taxon>
    </lineage>
</organism>
<evidence type="ECO:0000313" key="4">
    <source>
        <dbReference type="EMBL" id="KAL0830719.1"/>
    </source>
</evidence>
<evidence type="ECO:0000313" key="5">
    <source>
        <dbReference type="Proteomes" id="UP001549921"/>
    </source>
</evidence>
<comment type="similarity">
    <text evidence="1">Belongs to the GILT family.</text>
</comment>
<gene>
    <name evidence="4" type="ORF">ABMA28_002853</name>
</gene>
<evidence type="ECO:0008006" key="6">
    <source>
        <dbReference type="Google" id="ProtNLM"/>
    </source>
</evidence>
<name>A0ABD0SY87_LOXSC</name>
<keyword evidence="2" id="KW-0325">Glycoprotein</keyword>
<dbReference type="PANTHER" id="PTHR13234">
    <property type="entry name" value="GAMMA-INTERFERON INDUCIBLE LYSOSOMAL THIOL REDUCTASE GILT"/>
    <property type="match status" value="1"/>
</dbReference>
<proteinExistence type="inferred from homology"/>
<sequence>MANQHYLICVCFVLVFSYASCVQTVNGRIKITVGTTSACLDTINFFRDQLVPTYNLYGDFLDLEIVPWGRTVRHDNGTLTCQFGENDCWANRLHRCALNSLRGNQKAQLDYMACELAPPYPAYRHASFACVQAAGINIIQADFCVNNPGSDTLDEDARNASIEPMAVINFVPSIVFNDNPDRNIHLQAFRRLSSVVCFALADDPTTGVTGCQI</sequence>
<dbReference type="Proteomes" id="UP001549921">
    <property type="component" value="Unassembled WGS sequence"/>
</dbReference>
<protein>
    <recommendedName>
        <fullName evidence="6">GILT-like protein 1</fullName>
    </recommendedName>
</protein>
<reference evidence="4 5" key="1">
    <citation type="submission" date="2024-06" db="EMBL/GenBank/DDBJ databases">
        <title>A chromosome-level genome assembly of beet webworm, Loxostege sticticalis.</title>
        <authorList>
            <person name="Zhang Y."/>
        </authorList>
    </citation>
    <scope>NUCLEOTIDE SEQUENCE [LARGE SCALE GENOMIC DNA]</scope>
    <source>
        <strain evidence="4">AQ028</strain>
        <tissue evidence="4">Male pupae</tissue>
    </source>
</reference>
<dbReference type="Pfam" id="PF03227">
    <property type="entry name" value="GILT"/>
    <property type="match status" value="1"/>
</dbReference>
<dbReference type="EMBL" id="JBEDNZ010000013">
    <property type="protein sequence ID" value="KAL0830719.1"/>
    <property type="molecule type" value="Genomic_DNA"/>
</dbReference>
<evidence type="ECO:0000256" key="1">
    <source>
        <dbReference type="ARBA" id="ARBA00005679"/>
    </source>
</evidence>
<feature type="chain" id="PRO_5044873476" description="GILT-like protein 1" evidence="3">
    <location>
        <begin position="22"/>
        <end position="213"/>
    </location>
</feature>
<feature type="signal peptide" evidence="3">
    <location>
        <begin position="1"/>
        <end position="21"/>
    </location>
</feature>
<keyword evidence="3" id="KW-0732">Signal</keyword>
<comment type="caution">
    <text evidence="4">The sequence shown here is derived from an EMBL/GenBank/DDBJ whole genome shotgun (WGS) entry which is preliminary data.</text>
</comment>
<accession>A0ABD0SY87</accession>
<evidence type="ECO:0000256" key="3">
    <source>
        <dbReference type="SAM" id="SignalP"/>
    </source>
</evidence>
<dbReference type="AlphaFoldDB" id="A0ABD0SY87"/>
<dbReference type="PANTHER" id="PTHR13234:SF68">
    <property type="entry name" value="GH19763P"/>
    <property type="match status" value="1"/>
</dbReference>
<evidence type="ECO:0000256" key="2">
    <source>
        <dbReference type="ARBA" id="ARBA00023180"/>
    </source>
</evidence>
<dbReference type="InterPro" id="IPR004911">
    <property type="entry name" value="Interferon-induced_GILT"/>
</dbReference>